<sequence length="84" mass="9165">MKDEQQAERPNRFSISFMGFQTNQSASHPAIQPSVVLASGVDDGDGDDDDDVDVDMRVSRSTSPTDLPMCLRLSLCQSRFLAAS</sequence>
<name>Q6IGE7_DROME</name>
<dbReference type="AlphaFoldDB" id="Q6IGE7"/>
<protein>
    <submittedName>
        <fullName evidence="2">HDC06498</fullName>
    </submittedName>
</protein>
<gene>
    <name evidence="2" type="ORF">HDC06498</name>
</gene>
<feature type="compositionally biased region" description="Acidic residues" evidence="1">
    <location>
        <begin position="42"/>
        <end position="53"/>
    </location>
</feature>
<feature type="region of interest" description="Disordered" evidence="1">
    <location>
        <begin position="24"/>
        <end position="64"/>
    </location>
</feature>
<evidence type="ECO:0000313" key="2">
    <source>
        <dbReference type="EMBL" id="DAA02517.1"/>
    </source>
</evidence>
<dbReference type="EMBL" id="BK003819">
    <property type="protein sequence ID" value="DAA02517.1"/>
    <property type="molecule type" value="Genomic_DNA"/>
</dbReference>
<evidence type="ECO:0000256" key="1">
    <source>
        <dbReference type="SAM" id="MobiDB-lite"/>
    </source>
</evidence>
<proteinExistence type="predicted"/>
<organism evidence="2">
    <name type="scientific">Drosophila melanogaster</name>
    <name type="common">Fruit fly</name>
    <dbReference type="NCBI Taxonomy" id="7227"/>
    <lineage>
        <taxon>Eukaryota</taxon>
        <taxon>Metazoa</taxon>
        <taxon>Ecdysozoa</taxon>
        <taxon>Arthropoda</taxon>
        <taxon>Hexapoda</taxon>
        <taxon>Insecta</taxon>
        <taxon>Pterygota</taxon>
        <taxon>Neoptera</taxon>
        <taxon>Endopterygota</taxon>
        <taxon>Diptera</taxon>
        <taxon>Brachycera</taxon>
        <taxon>Muscomorpha</taxon>
        <taxon>Ephydroidea</taxon>
        <taxon>Drosophilidae</taxon>
        <taxon>Drosophila</taxon>
        <taxon>Sophophora</taxon>
    </lineage>
</organism>
<accession>Q6IGE7</accession>
<reference evidence="2" key="1">
    <citation type="journal article" date="2003" name="Genome Biol.">
        <title>An integrated gene annotation and transcriptional profiling approach towards the full gene content of the Drosophila genome.</title>
        <authorList>
            <person name="Hild M."/>
            <person name="Beckmann B."/>
            <person name="Haas S.A."/>
            <person name="Koch B."/>
            <person name="Solovyev V."/>
            <person name="Busold C."/>
            <person name="Fellenberg K."/>
            <person name="Boutros M."/>
            <person name="Vingron M."/>
            <person name="Sauer F."/>
            <person name="Hoheisel J.D."/>
            <person name="Paro R."/>
        </authorList>
    </citation>
    <scope>NUCLEOTIDE SEQUENCE</scope>
</reference>